<dbReference type="CDD" id="cd07814">
    <property type="entry name" value="SRPBCC_CalC_Aha1-like"/>
    <property type="match status" value="1"/>
</dbReference>
<evidence type="ECO:0000259" key="2">
    <source>
        <dbReference type="Pfam" id="PF08327"/>
    </source>
</evidence>
<evidence type="ECO:0000256" key="1">
    <source>
        <dbReference type="ARBA" id="ARBA00006817"/>
    </source>
</evidence>
<protein>
    <submittedName>
        <fullName evidence="3">Activator of HSP90 ATPase</fullName>
    </submittedName>
    <submittedName>
        <fullName evidence="4">Uncharacterized protein YndB with AHSA1/START domain</fullName>
    </submittedName>
</protein>
<dbReference type="EMBL" id="JACCBK010000001">
    <property type="protein sequence ID" value="NYD87879.1"/>
    <property type="molecule type" value="Genomic_DNA"/>
</dbReference>
<dbReference type="Proteomes" id="UP000618382">
    <property type="component" value="Unassembled WGS sequence"/>
</dbReference>
<dbReference type="RefSeq" id="WP_140460187.1">
    <property type="nucleotide sequence ID" value="NZ_BAABFI010000013.1"/>
</dbReference>
<keyword evidence="6" id="KW-1185">Reference proteome</keyword>
<dbReference type="InterPro" id="IPR013538">
    <property type="entry name" value="ASHA1/2-like_C"/>
</dbReference>
<evidence type="ECO:0000313" key="5">
    <source>
        <dbReference type="Proteomes" id="UP000577956"/>
    </source>
</evidence>
<evidence type="ECO:0000313" key="4">
    <source>
        <dbReference type="EMBL" id="NYD87879.1"/>
    </source>
</evidence>
<sequence>MSVVSTTPDPQALTLTLVADLAAPPVRAWALWADARRLERWWGPPTWPATFDSHDLRAGGTAKYHMTGPEGEVARGHWRFVAVDEPRAIEIDDAFAGDDGEPDPTMPVTRMVVALEAGGSGTTMTITSRFASAEQMEQVVAMGMAEGMAEAVGQIDALLAAA</sequence>
<evidence type="ECO:0000313" key="6">
    <source>
        <dbReference type="Proteomes" id="UP000618382"/>
    </source>
</evidence>
<dbReference type="SUPFAM" id="SSF55961">
    <property type="entry name" value="Bet v1-like"/>
    <property type="match status" value="1"/>
</dbReference>
<dbReference type="Gene3D" id="3.30.530.20">
    <property type="match status" value="1"/>
</dbReference>
<name>A0A7Y9FIE6_9CELL</name>
<evidence type="ECO:0000313" key="3">
    <source>
        <dbReference type="EMBL" id="GIG32914.1"/>
    </source>
</evidence>
<dbReference type="InterPro" id="IPR023393">
    <property type="entry name" value="START-like_dom_sf"/>
</dbReference>
<comment type="similarity">
    <text evidence="1">Belongs to the AHA1 family.</text>
</comment>
<dbReference type="Pfam" id="PF08327">
    <property type="entry name" value="AHSA1"/>
    <property type="match status" value="1"/>
</dbReference>
<feature type="domain" description="Activator of Hsp90 ATPase homologue 1/2-like C-terminal" evidence="2">
    <location>
        <begin position="23"/>
        <end position="159"/>
    </location>
</feature>
<gene>
    <name evidence="4" type="ORF">BKA21_003428</name>
    <name evidence="3" type="ORF">Col01nite_20730</name>
</gene>
<reference evidence="4 5" key="1">
    <citation type="submission" date="2020-07" db="EMBL/GenBank/DDBJ databases">
        <title>Sequencing the genomes of 1000 actinobacteria strains.</title>
        <authorList>
            <person name="Klenk H.-P."/>
        </authorList>
    </citation>
    <scope>NUCLEOTIDE SEQUENCE [LARGE SCALE GENOMIC DNA]</scope>
    <source>
        <strain evidence="4 5">DSM 24482</strain>
    </source>
</reference>
<reference evidence="3 6" key="2">
    <citation type="submission" date="2021-01" db="EMBL/GenBank/DDBJ databases">
        <title>Whole genome shotgun sequence of Cellulomonas oligotrophica NBRC 109435.</title>
        <authorList>
            <person name="Komaki H."/>
            <person name="Tamura T."/>
        </authorList>
    </citation>
    <scope>NUCLEOTIDE SEQUENCE [LARGE SCALE GENOMIC DNA]</scope>
    <source>
        <strain evidence="3 6">NBRC 109435</strain>
    </source>
</reference>
<comment type="caution">
    <text evidence="4">The sequence shown here is derived from an EMBL/GenBank/DDBJ whole genome shotgun (WGS) entry which is preliminary data.</text>
</comment>
<dbReference type="EMBL" id="BONN01000005">
    <property type="protein sequence ID" value="GIG32914.1"/>
    <property type="molecule type" value="Genomic_DNA"/>
</dbReference>
<proteinExistence type="inferred from homology"/>
<dbReference type="Proteomes" id="UP000577956">
    <property type="component" value="Unassembled WGS sequence"/>
</dbReference>
<dbReference type="AlphaFoldDB" id="A0A7Y9FIE6"/>
<organism evidence="4 5">
    <name type="scientific">Cellulomonas oligotrophica</name>
    <dbReference type="NCBI Taxonomy" id="931536"/>
    <lineage>
        <taxon>Bacteria</taxon>
        <taxon>Bacillati</taxon>
        <taxon>Actinomycetota</taxon>
        <taxon>Actinomycetes</taxon>
        <taxon>Micrococcales</taxon>
        <taxon>Cellulomonadaceae</taxon>
        <taxon>Cellulomonas</taxon>
    </lineage>
</organism>
<accession>A0A7Y9FIE6</accession>